<dbReference type="Gene3D" id="3.30.1380.10">
    <property type="match status" value="1"/>
</dbReference>
<dbReference type="SUPFAM" id="SSF55166">
    <property type="entry name" value="Hedgehog/DD-peptidase"/>
    <property type="match status" value="1"/>
</dbReference>
<sequence length="139" mass="15646">MLIRSVSLFDTTGWRWPHFSPRELACRCRGQFCDGAYWHDPEFLDALEKLRGAVGGPLVINSGHRCRGWNAKMGGAEHSMHKQIAVDIALDGHDRFALLAAAESLGFTGIGLGRSFLHLDRRARPAHWFYKGSRALWQT</sequence>
<evidence type="ECO:0000313" key="2">
    <source>
        <dbReference type="EMBL" id="CUS55632.1"/>
    </source>
</evidence>
<accession>A0A161JPX6</accession>
<dbReference type="EMBL" id="CZQD01000004">
    <property type="protein sequence ID" value="CUS55632.1"/>
    <property type="molecule type" value="Genomic_DNA"/>
</dbReference>
<dbReference type="InterPro" id="IPR013230">
    <property type="entry name" value="Peptidase_M15A_C"/>
</dbReference>
<organism evidence="2">
    <name type="scientific">hydrothermal vent metagenome</name>
    <dbReference type="NCBI Taxonomy" id="652676"/>
    <lineage>
        <taxon>unclassified sequences</taxon>
        <taxon>metagenomes</taxon>
        <taxon>ecological metagenomes</taxon>
    </lineage>
</organism>
<dbReference type="AlphaFoldDB" id="A0A161JPX6"/>
<proteinExistence type="predicted"/>
<reference evidence="2" key="1">
    <citation type="submission" date="2015-10" db="EMBL/GenBank/DDBJ databases">
        <authorList>
            <person name="Gilbert D.G."/>
        </authorList>
    </citation>
    <scope>NUCLEOTIDE SEQUENCE</scope>
</reference>
<gene>
    <name evidence="2" type="ORF">MGWOODY_Hyp954</name>
</gene>
<feature type="domain" description="Peptidase M15A C-terminal" evidence="1">
    <location>
        <begin position="17"/>
        <end position="120"/>
    </location>
</feature>
<name>A0A161JPX6_9ZZZZ</name>
<dbReference type="Pfam" id="PF08291">
    <property type="entry name" value="Peptidase_M15_3"/>
    <property type="match status" value="1"/>
</dbReference>
<evidence type="ECO:0000259" key="1">
    <source>
        <dbReference type="Pfam" id="PF08291"/>
    </source>
</evidence>
<dbReference type="InterPro" id="IPR009045">
    <property type="entry name" value="Zn_M74/Hedgehog-like"/>
</dbReference>
<protein>
    <recommendedName>
        <fullName evidence="1">Peptidase M15A C-terminal domain-containing protein</fullName>
    </recommendedName>
</protein>